<gene>
    <name evidence="2" type="ORF">ACFP0N_28985</name>
</gene>
<reference evidence="3" key="1">
    <citation type="journal article" date="2019" name="Int. J. Syst. Evol. Microbiol.">
        <title>The Global Catalogue of Microorganisms (GCM) 10K type strain sequencing project: providing services to taxonomists for standard genome sequencing and annotation.</title>
        <authorList>
            <consortium name="The Broad Institute Genomics Platform"/>
            <consortium name="The Broad Institute Genome Sequencing Center for Infectious Disease"/>
            <person name="Wu L."/>
            <person name="Ma J."/>
        </authorList>
    </citation>
    <scope>NUCLEOTIDE SEQUENCE [LARGE SCALE GENOMIC DNA]</scope>
    <source>
        <strain evidence="3">CGMCC 4.1469</strain>
    </source>
</reference>
<feature type="transmembrane region" description="Helical" evidence="1">
    <location>
        <begin position="61"/>
        <end position="83"/>
    </location>
</feature>
<keyword evidence="1" id="KW-0472">Membrane</keyword>
<evidence type="ECO:0000256" key="1">
    <source>
        <dbReference type="SAM" id="Phobius"/>
    </source>
</evidence>
<proteinExistence type="predicted"/>
<feature type="transmembrane region" description="Helical" evidence="1">
    <location>
        <begin position="29"/>
        <end position="49"/>
    </location>
</feature>
<sequence length="90" mass="9545">MTAVIDGLALAALLRAASGAPERHRTSINLTLALLAVVLFGSLLGAALAGKRSTPQRRWRFAMTGALTAQLLIPMVLAIALMIHPPTFVW</sequence>
<comment type="caution">
    <text evidence="2">The sequence shown here is derived from an EMBL/GenBank/DDBJ whole genome shotgun (WGS) entry which is preliminary data.</text>
</comment>
<dbReference type="Proteomes" id="UP001596067">
    <property type="component" value="Unassembled WGS sequence"/>
</dbReference>
<protein>
    <submittedName>
        <fullName evidence="2">Uncharacterized protein</fullName>
    </submittedName>
</protein>
<organism evidence="2 3">
    <name type="scientific">Kitasatospora aburaviensis</name>
    <dbReference type="NCBI Taxonomy" id="67265"/>
    <lineage>
        <taxon>Bacteria</taxon>
        <taxon>Bacillati</taxon>
        <taxon>Actinomycetota</taxon>
        <taxon>Actinomycetes</taxon>
        <taxon>Kitasatosporales</taxon>
        <taxon>Streptomycetaceae</taxon>
        <taxon>Kitasatospora</taxon>
    </lineage>
</organism>
<keyword evidence="1" id="KW-0812">Transmembrane</keyword>
<keyword evidence="1" id="KW-1133">Transmembrane helix</keyword>
<dbReference type="EMBL" id="JBHSOD010000049">
    <property type="protein sequence ID" value="MFC5889012.1"/>
    <property type="molecule type" value="Genomic_DNA"/>
</dbReference>
<dbReference type="RefSeq" id="WP_313762221.1">
    <property type="nucleotide sequence ID" value="NZ_BAAAVH010000009.1"/>
</dbReference>
<name>A0ABW1F3W2_9ACTN</name>
<keyword evidence="3" id="KW-1185">Reference proteome</keyword>
<accession>A0ABW1F3W2</accession>
<evidence type="ECO:0000313" key="2">
    <source>
        <dbReference type="EMBL" id="MFC5889012.1"/>
    </source>
</evidence>
<evidence type="ECO:0000313" key="3">
    <source>
        <dbReference type="Proteomes" id="UP001596067"/>
    </source>
</evidence>